<comment type="caution">
    <text evidence="2">The sequence shown here is derived from an EMBL/GenBank/DDBJ whole genome shotgun (WGS) entry which is preliminary data.</text>
</comment>
<sequence length="61" mass="6875">MSMNASTDAEELRLQIRHLRAEMEAVATIARNSVKTNSADPESWRADMQMVAERLEARLAT</sequence>
<protein>
    <submittedName>
        <fullName evidence="2">Uncharacterized protein</fullName>
    </submittedName>
</protein>
<keyword evidence="1" id="KW-0175">Coiled coil</keyword>
<gene>
    <name evidence="2" type="ORF">GTP90_01170</name>
</gene>
<dbReference type="Proteomes" id="UP000447355">
    <property type="component" value="Unassembled WGS sequence"/>
</dbReference>
<evidence type="ECO:0000313" key="3">
    <source>
        <dbReference type="Proteomes" id="UP000447355"/>
    </source>
</evidence>
<evidence type="ECO:0000313" key="2">
    <source>
        <dbReference type="EMBL" id="MYM92467.1"/>
    </source>
</evidence>
<dbReference type="AlphaFoldDB" id="A0A845GI72"/>
<dbReference type="EMBL" id="WWCX01000001">
    <property type="protein sequence ID" value="MYM92467.1"/>
    <property type="molecule type" value="Genomic_DNA"/>
</dbReference>
<name>A0A845GI72_9BURK</name>
<accession>A0A845GI72</accession>
<feature type="coiled-coil region" evidence="1">
    <location>
        <begin position="2"/>
        <end position="29"/>
    </location>
</feature>
<evidence type="ECO:0000256" key="1">
    <source>
        <dbReference type="SAM" id="Coils"/>
    </source>
</evidence>
<dbReference type="RefSeq" id="WP_161081734.1">
    <property type="nucleotide sequence ID" value="NZ_WWCX01000001.1"/>
</dbReference>
<reference evidence="2" key="1">
    <citation type="submission" date="2019-12" db="EMBL/GenBank/DDBJ databases">
        <title>Novel species isolated from a subtropical stream in China.</title>
        <authorList>
            <person name="Lu H."/>
        </authorList>
    </citation>
    <scope>NUCLEOTIDE SEQUENCE [LARGE SCALE GENOMIC DNA]</scope>
    <source>
        <strain evidence="2">FT81W</strain>
    </source>
</reference>
<proteinExistence type="predicted"/>
<organism evidence="2 3">
    <name type="scientific">Duganella vulcania</name>
    <dbReference type="NCBI Taxonomy" id="2692166"/>
    <lineage>
        <taxon>Bacteria</taxon>
        <taxon>Pseudomonadati</taxon>
        <taxon>Pseudomonadota</taxon>
        <taxon>Betaproteobacteria</taxon>
        <taxon>Burkholderiales</taxon>
        <taxon>Oxalobacteraceae</taxon>
        <taxon>Telluria group</taxon>
        <taxon>Duganella</taxon>
    </lineage>
</organism>